<dbReference type="EMBL" id="JBHFQA010000019">
    <property type="protein sequence ID" value="KAL2082581.1"/>
    <property type="molecule type" value="Genomic_DNA"/>
</dbReference>
<keyword evidence="49" id="KW-1185">Reference proteome</keyword>
<comment type="catalytic activity">
    <reaction evidence="43">
        <text>1-hexadecanoyl-2-(9Z)-octadecenoyl-3-octadecanoyl-sn-glycerol + H2O = 1-hexadecanoyl-3-octadecanoyl-sn-glycerol + (9Z)-octadecenoate + H(+)</text>
        <dbReference type="Rhea" id="RHEA:41103"/>
        <dbReference type="ChEBI" id="CHEBI:15377"/>
        <dbReference type="ChEBI" id="CHEBI:15378"/>
        <dbReference type="ChEBI" id="CHEBI:30823"/>
        <dbReference type="ChEBI" id="CHEBI:77623"/>
        <dbReference type="ChEBI" id="CHEBI:77624"/>
    </reaction>
    <physiologicalReaction direction="left-to-right" evidence="43">
        <dbReference type="Rhea" id="RHEA:41104"/>
    </physiologicalReaction>
</comment>
<evidence type="ECO:0000256" key="23">
    <source>
        <dbReference type="ARBA" id="ARBA00033022"/>
    </source>
</evidence>
<evidence type="ECO:0000256" key="25">
    <source>
        <dbReference type="ARBA" id="ARBA00047324"/>
    </source>
</evidence>
<evidence type="ECO:0000256" key="26">
    <source>
        <dbReference type="ARBA" id="ARBA00047363"/>
    </source>
</evidence>
<dbReference type="Pfam" id="PF00657">
    <property type="entry name" value="Lipase_GDSL"/>
    <property type="match status" value="1"/>
</dbReference>
<evidence type="ECO:0000256" key="27">
    <source>
        <dbReference type="ARBA" id="ARBA00047438"/>
    </source>
</evidence>
<evidence type="ECO:0000256" key="5">
    <source>
        <dbReference type="ARBA" id="ARBA00013279"/>
    </source>
</evidence>
<evidence type="ECO:0000256" key="32">
    <source>
        <dbReference type="ARBA" id="ARBA00048058"/>
    </source>
</evidence>
<evidence type="ECO:0000256" key="11">
    <source>
        <dbReference type="ARBA" id="ARBA00022801"/>
    </source>
</evidence>
<evidence type="ECO:0000256" key="28">
    <source>
        <dbReference type="ARBA" id="ARBA00047459"/>
    </source>
</evidence>
<comment type="catalytic activity">
    <reaction evidence="31">
        <text>a 1-O-alkyl-2-acyl-sn-glycero-3-phosphocholine + H2O = a 1-O-alkyl-sn-glycero-3-phosphocholine + a fatty acid + H(+)</text>
        <dbReference type="Rhea" id="RHEA:36231"/>
        <dbReference type="ChEBI" id="CHEBI:15377"/>
        <dbReference type="ChEBI" id="CHEBI:15378"/>
        <dbReference type="ChEBI" id="CHEBI:28868"/>
        <dbReference type="ChEBI" id="CHEBI:30909"/>
        <dbReference type="ChEBI" id="CHEBI:36702"/>
        <dbReference type="EC" id="3.1.1.4"/>
    </reaction>
    <physiologicalReaction direction="left-to-right" evidence="31">
        <dbReference type="Rhea" id="RHEA:36232"/>
    </physiologicalReaction>
</comment>
<keyword evidence="15" id="KW-0325">Glycoprotein</keyword>
<evidence type="ECO:0000256" key="7">
    <source>
        <dbReference type="ARBA" id="ARBA00022475"/>
    </source>
</evidence>
<dbReference type="InterPro" id="IPR036514">
    <property type="entry name" value="SGNH_hydro_sf"/>
</dbReference>
<evidence type="ECO:0000256" key="1">
    <source>
        <dbReference type="ARBA" id="ARBA00004247"/>
    </source>
</evidence>
<comment type="catalytic activity">
    <reaction evidence="38">
        <text>1-hexadecanoyl-2-(9Z-octadecenoyl)-sn-glycero-3-phosphoethanolamine + H2O = 1-hexadecanoyl-sn-glycero-3-phosphoethanolamine + (9Z)-octadecenoate + H(+)</text>
        <dbReference type="Rhea" id="RHEA:40911"/>
        <dbReference type="ChEBI" id="CHEBI:15377"/>
        <dbReference type="ChEBI" id="CHEBI:15378"/>
        <dbReference type="ChEBI" id="CHEBI:30823"/>
        <dbReference type="ChEBI" id="CHEBI:73004"/>
        <dbReference type="ChEBI" id="CHEBI:73007"/>
    </reaction>
    <physiologicalReaction direction="left-to-right" evidence="38">
        <dbReference type="Rhea" id="RHEA:40912"/>
    </physiologicalReaction>
</comment>
<name>A0ABD1J984_9TELE</name>
<evidence type="ECO:0000256" key="36">
    <source>
        <dbReference type="ARBA" id="ARBA00048386"/>
    </source>
</evidence>
<keyword evidence="13" id="KW-0443">Lipid metabolism</keyword>
<proteinExistence type="inferred from homology"/>
<comment type="catalytic activity">
    <reaction evidence="28">
        <text>1-hexadecanoyl-2-(9Z)-octadecenoyl-3-octadecanoyl-sn-glycerol + H2O = 1-hexadecanoyl-2-(9Z-octadecenoyl)-sn-glycerol + octadecanoate + H(+)</text>
        <dbReference type="Rhea" id="RHEA:41111"/>
        <dbReference type="ChEBI" id="CHEBI:15377"/>
        <dbReference type="ChEBI" id="CHEBI:15378"/>
        <dbReference type="ChEBI" id="CHEBI:25629"/>
        <dbReference type="ChEBI" id="CHEBI:75466"/>
        <dbReference type="ChEBI" id="CHEBI:77623"/>
    </reaction>
    <physiologicalReaction direction="left-to-right" evidence="28">
        <dbReference type="Rhea" id="RHEA:41112"/>
    </physiologicalReaction>
</comment>
<organism evidence="48 49">
    <name type="scientific">Coilia grayii</name>
    <name type="common">Gray's grenadier anchovy</name>
    <dbReference type="NCBI Taxonomy" id="363190"/>
    <lineage>
        <taxon>Eukaryota</taxon>
        <taxon>Metazoa</taxon>
        <taxon>Chordata</taxon>
        <taxon>Craniata</taxon>
        <taxon>Vertebrata</taxon>
        <taxon>Euteleostomi</taxon>
        <taxon>Actinopterygii</taxon>
        <taxon>Neopterygii</taxon>
        <taxon>Teleostei</taxon>
        <taxon>Clupei</taxon>
        <taxon>Clupeiformes</taxon>
        <taxon>Clupeoidei</taxon>
        <taxon>Engraulidae</taxon>
        <taxon>Coilinae</taxon>
        <taxon>Coilia</taxon>
    </lineage>
</organism>
<evidence type="ECO:0000256" key="40">
    <source>
        <dbReference type="ARBA" id="ARBA00048699"/>
    </source>
</evidence>
<dbReference type="SUPFAM" id="SSF52266">
    <property type="entry name" value="SGNH hydrolase"/>
    <property type="match status" value="1"/>
</dbReference>
<evidence type="ECO:0000256" key="24">
    <source>
        <dbReference type="ARBA" id="ARBA00045916"/>
    </source>
</evidence>
<evidence type="ECO:0000256" key="16">
    <source>
        <dbReference type="ARBA" id="ARBA00023264"/>
    </source>
</evidence>
<keyword evidence="8 47" id="KW-0812">Transmembrane</keyword>
<dbReference type="InterPro" id="IPR038885">
    <property type="entry name" value="PLB1"/>
</dbReference>
<gene>
    <name evidence="48" type="ORF">ACEWY4_022399</name>
</gene>
<comment type="catalytic activity">
    <reaction evidence="41">
        <text>1,3-dihexadecanoyl-2-(9Z-octadecenoyl)glycerol + H2O = 1,3-dihexadecanoylglycerol + (9Z)-octadecenoate + H(+)</text>
        <dbReference type="Rhea" id="RHEA:40983"/>
        <dbReference type="ChEBI" id="CHEBI:15377"/>
        <dbReference type="ChEBI" id="CHEBI:15378"/>
        <dbReference type="ChEBI" id="CHEBI:30823"/>
        <dbReference type="ChEBI" id="CHEBI:75688"/>
        <dbReference type="ChEBI" id="CHEBI:77619"/>
    </reaction>
    <physiologicalReaction direction="left-to-right" evidence="41">
        <dbReference type="Rhea" id="RHEA:40984"/>
    </physiologicalReaction>
</comment>
<evidence type="ECO:0000256" key="46">
    <source>
        <dbReference type="ARBA" id="ARBA00049461"/>
    </source>
</evidence>
<evidence type="ECO:0000256" key="3">
    <source>
        <dbReference type="ARBA" id="ARBA00013274"/>
    </source>
</evidence>
<comment type="similarity">
    <text evidence="2">Belongs to the 'GDSL' lipolytic enzyme family. Phospholipase B1 subfamily.</text>
</comment>
<evidence type="ECO:0000256" key="9">
    <source>
        <dbReference type="ARBA" id="ARBA00022729"/>
    </source>
</evidence>
<comment type="catalytic activity">
    <reaction evidence="42">
        <text>1-O-hexadecyl-2-(9Z)-octadecenoyl-sn-glycero-3-phosphocholine + H2O = 1-O-hexadecyl-sn-glycero-3-phosphocholine + (9Z)-octadecenoate + H(+)</text>
        <dbReference type="Rhea" id="RHEA:40915"/>
        <dbReference type="ChEBI" id="CHEBI:15377"/>
        <dbReference type="ChEBI" id="CHEBI:15378"/>
        <dbReference type="ChEBI" id="CHEBI:30823"/>
        <dbReference type="ChEBI" id="CHEBI:34112"/>
        <dbReference type="ChEBI" id="CHEBI:64496"/>
    </reaction>
    <physiologicalReaction direction="left-to-right" evidence="42">
        <dbReference type="Rhea" id="RHEA:40916"/>
    </physiologicalReaction>
</comment>
<comment type="catalytic activity">
    <reaction evidence="37">
        <text>a 1-acyl-sn-glycero-3-phosphocholine + H2O = sn-glycerol 3-phosphocholine + a fatty acid + H(+)</text>
        <dbReference type="Rhea" id="RHEA:15177"/>
        <dbReference type="ChEBI" id="CHEBI:15377"/>
        <dbReference type="ChEBI" id="CHEBI:15378"/>
        <dbReference type="ChEBI" id="CHEBI:16870"/>
        <dbReference type="ChEBI" id="CHEBI:28868"/>
        <dbReference type="ChEBI" id="CHEBI:58168"/>
        <dbReference type="EC" id="3.1.1.5"/>
    </reaction>
    <physiologicalReaction direction="left-to-right" evidence="37">
        <dbReference type="Rhea" id="RHEA:15178"/>
    </physiologicalReaction>
</comment>
<evidence type="ECO:0000256" key="20">
    <source>
        <dbReference type="ARBA" id="ARBA00029723"/>
    </source>
</evidence>
<evidence type="ECO:0000256" key="44">
    <source>
        <dbReference type="ARBA" id="ARBA00049363"/>
    </source>
</evidence>
<feature type="transmembrane region" description="Helical" evidence="47">
    <location>
        <begin position="653"/>
        <end position="676"/>
    </location>
</feature>
<dbReference type="EC" id="3.1.1.4" evidence="4"/>
<comment type="catalytic activity">
    <reaction evidence="30">
        <text>1-hexadecanoyl-2-(9Z-octadecenoyl)-sn-glycero-3-phospho-(1'-sn-glycerol) + H2O = 1-hexadecanoyl-sn-glycero-3-phospho-(1'-sn-glycerol) + (9Z)-octadecenoate + H(+)</text>
        <dbReference type="Rhea" id="RHEA:40919"/>
        <dbReference type="ChEBI" id="CHEBI:15377"/>
        <dbReference type="ChEBI" id="CHEBI:15378"/>
        <dbReference type="ChEBI" id="CHEBI:30823"/>
        <dbReference type="ChEBI" id="CHEBI:72841"/>
        <dbReference type="ChEBI" id="CHEBI:75158"/>
    </reaction>
    <physiologicalReaction direction="left-to-right" evidence="30">
        <dbReference type="Rhea" id="RHEA:40920"/>
    </physiologicalReaction>
</comment>
<evidence type="ECO:0000256" key="35">
    <source>
        <dbReference type="ARBA" id="ARBA00048374"/>
    </source>
</evidence>
<evidence type="ECO:0000256" key="33">
    <source>
        <dbReference type="ARBA" id="ARBA00048227"/>
    </source>
</evidence>
<dbReference type="Gene3D" id="3.40.50.1110">
    <property type="entry name" value="SGNH hydrolase"/>
    <property type="match status" value="1"/>
</dbReference>
<keyword evidence="10" id="KW-0677">Repeat</keyword>
<keyword evidence="14 47" id="KW-0472">Membrane</keyword>
<evidence type="ECO:0000256" key="4">
    <source>
        <dbReference type="ARBA" id="ARBA00013278"/>
    </source>
</evidence>
<evidence type="ECO:0000256" key="2">
    <source>
        <dbReference type="ARBA" id="ARBA00009979"/>
    </source>
</evidence>
<evidence type="ECO:0000256" key="22">
    <source>
        <dbReference type="ARBA" id="ARBA00031485"/>
    </source>
</evidence>
<dbReference type="EC" id="3.1.1.3" evidence="5"/>
<dbReference type="GO" id="GO:0016324">
    <property type="term" value="C:apical plasma membrane"/>
    <property type="evidence" value="ECO:0007669"/>
    <property type="project" value="UniProtKB-SubCell"/>
</dbReference>
<comment type="catalytic activity">
    <reaction evidence="35">
        <text>1-octadecanoyl-2-(9Z,12Z)-octadecadienoyl-sn-glycerol + H2O = 1-octadecanoyl-sn-glycerol + (9Z,12Z)-octadecadienoate + H(+)</text>
        <dbReference type="Rhea" id="RHEA:40927"/>
        <dbReference type="ChEBI" id="CHEBI:15377"/>
        <dbReference type="ChEBI" id="CHEBI:15378"/>
        <dbReference type="ChEBI" id="CHEBI:30245"/>
        <dbReference type="ChEBI" id="CHEBI:75550"/>
        <dbReference type="ChEBI" id="CHEBI:77097"/>
    </reaction>
    <physiologicalReaction direction="left-to-right" evidence="35">
        <dbReference type="Rhea" id="RHEA:40928"/>
    </physiologicalReaction>
</comment>
<dbReference type="PANTHER" id="PTHR21325:SF52">
    <property type="entry name" value="PHOSPHOLIPASE B1, MEMBRANE-ASSOCIATED"/>
    <property type="match status" value="1"/>
</dbReference>
<dbReference type="GO" id="GO:0006629">
    <property type="term" value="P:lipid metabolic process"/>
    <property type="evidence" value="ECO:0007669"/>
    <property type="project" value="UniProtKB-KW"/>
</dbReference>
<evidence type="ECO:0000256" key="31">
    <source>
        <dbReference type="ARBA" id="ARBA00048049"/>
    </source>
</evidence>
<sequence>MDSLCVCPEQVDEAVHQVEKTLEFLKSQLKQTIVSVTVWDKSAKPGYLRQDRVCPCDETRTAGELRLLKAILPQLLQDNLHRHLVDKNFYSDKDDFTVVLQNAPVSADLPGLQPTEEQLKPDDKNFRIPCPTEVRPYLRTERNSPSESYSTPVTDPAGNGVGAAPNNLLQVLVQYRGLSWSVGGDKNLSHVTTLPNILKEFNANVTGFSEDKGKETSTQAFLNQAVAGAKANIFHLTQRINFHTDWKVITMFIGGNDLCDACQNALYHSAENFEKRIKEALDYLHKEVPRAIVNLIEPLHILPLRRLHQDHSIKCPTWLVDILCPCVITPHQNSEAERRLDDLNRHYQDGRPDRSYFTPDCFHLSQKSHTQMARALWNNMLEPLGSKTDSQDFSNGLELKCPTQSSPFIRTYKNSNYTYRGPKPTPPPVEDWGRDFSCKDVAPSASVPTSDILKNFNPSIQGFSKGQGSLQKGFNMATSGAQALEKCPCVVLPEEQSPDLMELKRVNVEYQAALEQLVSGRRYDEREDFAVVLQPFLQHAILPLVKEGQPDLSYFSLDCVHLSEKTHSEMATALWNNMLEPVGRKQFFTNFTYDRTKIRCPSEAQPFIFTRHNSQPSPGPTTTPAPTTTAVETTTTIITTGAPVPLCPVSVPVWVPVILAIIGLLIGWAVTWMVFARRQGRLQRRMKQNMEKQWNNTHKKETGL</sequence>
<dbReference type="EC" id="3.1.1.5" evidence="3"/>
<evidence type="ECO:0000313" key="49">
    <source>
        <dbReference type="Proteomes" id="UP001591681"/>
    </source>
</evidence>
<dbReference type="InterPro" id="IPR001087">
    <property type="entry name" value="GDSL"/>
</dbReference>
<evidence type="ECO:0000256" key="43">
    <source>
        <dbReference type="ARBA" id="ARBA00048939"/>
    </source>
</evidence>
<evidence type="ECO:0000256" key="18">
    <source>
        <dbReference type="ARBA" id="ARBA00023408"/>
    </source>
</evidence>
<keyword evidence="12 47" id="KW-1133">Transmembrane helix</keyword>
<dbReference type="InterPro" id="IPR035547">
    <property type="entry name" value="Phospholipase_B"/>
</dbReference>
<comment type="catalytic activity">
    <reaction evidence="36">
        <text>1,2,3-tri-(9Z-octadecenoyl)-glycerol + H2O = di-(9Z)-octadecenoylglycerol + (9Z)-octadecenoate + H(+)</text>
        <dbReference type="Rhea" id="RHEA:38575"/>
        <dbReference type="ChEBI" id="CHEBI:15377"/>
        <dbReference type="ChEBI" id="CHEBI:15378"/>
        <dbReference type="ChEBI" id="CHEBI:30823"/>
        <dbReference type="ChEBI" id="CHEBI:53753"/>
        <dbReference type="ChEBI" id="CHEBI:75945"/>
    </reaction>
    <physiologicalReaction direction="left-to-right" evidence="36">
        <dbReference type="Rhea" id="RHEA:38576"/>
    </physiologicalReaction>
</comment>
<protein>
    <recommendedName>
        <fullName evidence="6">Phospholipase B1, membrane-associated</fullName>
        <ecNumber evidence="5">3.1.1.3</ecNumber>
        <ecNumber evidence="4">3.1.1.4</ecNumber>
        <ecNumber evidence="3">3.1.1.5</ecNumber>
    </recommendedName>
    <alternativeName>
        <fullName evidence="20">Lysophospholipase</fullName>
    </alternativeName>
    <alternativeName>
        <fullName evidence="21">Phospholipase A2</fullName>
    </alternativeName>
    <alternativeName>
        <fullName evidence="23">Phospholipase B/lipase</fullName>
    </alternativeName>
    <alternativeName>
        <fullName evidence="22">Triacylglycerol lipase</fullName>
    </alternativeName>
</protein>
<dbReference type="FunFam" id="3.40.50.1110:FF:000005">
    <property type="entry name" value="Phospholipase B1"/>
    <property type="match status" value="1"/>
</dbReference>
<comment type="catalytic activity">
    <reaction evidence="27">
        <text>1-(9Z-octadecenoyl)-glycerol + H2O = glycerol + (9Z)-octadecenoate + H(+)</text>
        <dbReference type="Rhea" id="RHEA:38487"/>
        <dbReference type="ChEBI" id="CHEBI:15377"/>
        <dbReference type="ChEBI" id="CHEBI:15378"/>
        <dbReference type="ChEBI" id="CHEBI:17754"/>
        <dbReference type="ChEBI" id="CHEBI:30823"/>
        <dbReference type="ChEBI" id="CHEBI:75342"/>
    </reaction>
    <physiologicalReaction direction="left-to-right" evidence="27">
        <dbReference type="Rhea" id="RHEA:38488"/>
    </physiologicalReaction>
</comment>
<comment type="catalytic activity">
    <reaction evidence="26">
        <text>1,3-dihexadecanoyl-2-(9Z-octadecenoyl)glycerol + H2O = 1-hexadecanoyl-2-(9Z-octadecenoyl)-glycerol + hexadecanoate + H(+)</text>
        <dbReference type="Rhea" id="RHEA:40979"/>
        <dbReference type="ChEBI" id="CHEBI:7896"/>
        <dbReference type="ChEBI" id="CHEBI:15377"/>
        <dbReference type="ChEBI" id="CHEBI:15378"/>
        <dbReference type="ChEBI" id="CHEBI:75585"/>
        <dbReference type="ChEBI" id="CHEBI:75688"/>
    </reaction>
    <physiologicalReaction direction="left-to-right" evidence="26">
        <dbReference type="Rhea" id="RHEA:40980"/>
    </physiologicalReaction>
</comment>
<dbReference type="GO" id="GO:0004623">
    <property type="term" value="F:phospholipase A2 activity"/>
    <property type="evidence" value="ECO:0007669"/>
    <property type="project" value="UniProtKB-EC"/>
</dbReference>
<keyword evidence="16" id="KW-1208">Phospholipid metabolism</keyword>
<evidence type="ECO:0000256" key="8">
    <source>
        <dbReference type="ARBA" id="ARBA00022692"/>
    </source>
</evidence>
<comment type="catalytic activity">
    <reaction evidence="17">
        <text>a triacylglycerol + H2O = a diacylglycerol + a fatty acid + H(+)</text>
        <dbReference type="Rhea" id="RHEA:12044"/>
        <dbReference type="ChEBI" id="CHEBI:15377"/>
        <dbReference type="ChEBI" id="CHEBI:15378"/>
        <dbReference type="ChEBI" id="CHEBI:17855"/>
        <dbReference type="ChEBI" id="CHEBI:18035"/>
        <dbReference type="ChEBI" id="CHEBI:28868"/>
        <dbReference type="EC" id="3.1.1.3"/>
    </reaction>
    <physiologicalReaction direction="left-to-right" evidence="17">
        <dbReference type="Rhea" id="RHEA:12045"/>
    </physiologicalReaction>
</comment>
<comment type="catalytic activity">
    <reaction evidence="29">
        <text>2,3-di-(9Z)-octadecenoyl-sn-glycerol + H2O = 3-(9Z-octadecenoyl)-sn-glycerol + (9Z)-octadecenoate + H(+)</text>
        <dbReference type="Rhea" id="RHEA:42604"/>
        <dbReference type="ChEBI" id="CHEBI:15377"/>
        <dbReference type="ChEBI" id="CHEBI:15378"/>
        <dbReference type="ChEBI" id="CHEBI:30823"/>
        <dbReference type="ChEBI" id="CHEBI:75824"/>
        <dbReference type="ChEBI" id="CHEBI:75938"/>
    </reaction>
    <physiologicalReaction direction="left-to-right" evidence="29">
        <dbReference type="Rhea" id="RHEA:42605"/>
    </physiologicalReaction>
</comment>
<comment type="catalytic activity">
    <reaction evidence="45">
        <text>1,3-di-(9Z-octadecenoyl)-glycerol + H2O = 1-(9Z-octadecenoyl)-glycerol + (9Z)-octadecenoate + H(+)</text>
        <dbReference type="Rhea" id="RHEA:39939"/>
        <dbReference type="ChEBI" id="CHEBI:15377"/>
        <dbReference type="ChEBI" id="CHEBI:15378"/>
        <dbReference type="ChEBI" id="CHEBI:30823"/>
        <dbReference type="ChEBI" id="CHEBI:75342"/>
        <dbReference type="ChEBI" id="CHEBI:75735"/>
    </reaction>
    <physiologicalReaction direction="left-to-right" evidence="45">
        <dbReference type="Rhea" id="RHEA:39940"/>
    </physiologicalReaction>
</comment>
<reference evidence="48 49" key="1">
    <citation type="submission" date="2024-09" db="EMBL/GenBank/DDBJ databases">
        <title>A chromosome-level genome assembly of Gray's grenadier anchovy, Coilia grayii.</title>
        <authorList>
            <person name="Fu Z."/>
        </authorList>
    </citation>
    <scope>NUCLEOTIDE SEQUENCE [LARGE SCALE GENOMIC DNA]</scope>
    <source>
        <strain evidence="48">G4</strain>
        <tissue evidence="48">Muscle</tissue>
    </source>
</reference>
<evidence type="ECO:0000256" key="13">
    <source>
        <dbReference type="ARBA" id="ARBA00023098"/>
    </source>
</evidence>
<evidence type="ECO:0000256" key="29">
    <source>
        <dbReference type="ARBA" id="ARBA00048011"/>
    </source>
</evidence>
<evidence type="ECO:0000256" key="15">
    <source>
        <dbReference type="ARBA" id="ARBA00023180"/>
    </source>
</evidence>
<comment type="catalytic activity">
    <reaction evidence="46">
        <text>2-(9Z-octadecenoyl)-glycerol + H2O = glycerol + (9Z)-octadecenoate + H(+)</text>
        <dbReference type="Rhea" id="RHEA:38491"/>
        <dbReference type="ChEBI" id="CHEBI:15377"/>
        <dbReference type="ChEBI" id="CHEBI:15378"/>
        <dbReference type="ChEBI" id="CHEBI:17754"/>
        <dbReference type="ChEBI" id="CHEBI:30823"/>
        <dbReference type="ChEBI" id="CHEBI:73990"/>
    </reaction>
    <physiologicalReaction direction="left-to-right" evidence="46">
        <dbReference type="Rhea" id="RHEA:38492"/>
    </physiologicalReaction>
</comment>
<dbReference type="CDD" id="cd01824">
    <property type="entry name" value="Phospholipase_B_like"/>
    <property type="match status" value="1"/>
</dbReference>
<evidence type="ECO:0000256" key="41">
    <source>
        <dbReference type="ARBA" id="ARBA00048869"/>
    </source>
</evidence>
<accession>A0ABD1J984</accession>
<evidence type="ECO:0000256" key="21">
    <source>
        <dbReference type="ARBA" id="ARBA00031182"/>
    </source>
</evidence>
<comment type="catalytic activity">
    <reaction evidence="18">
        <text>1-hexadecanoyl-2-(9Z,12Z-octadecadienoyl)-sn-glycero-3-phosphocholine + H2O = (9Z,12Z)-octadecadienoate + 1-hexadecanoyl-sn-glycero-3-phosphocholine + H(+)</text>
        <dbReference type="Rhea" id="RHEA:40811"/>
        <dbReference type="ChEBI" id="CHEBI:15377"/>
        <dbReference type="ChEBI" id="CHEBI:15378"/>
        <dbReference type="ChEBI" id="CHEBI:30245"/>
        <dbReference type="ChEBI" id="CHEBI:72998"/>
        <dbReference type="ChEBI" id="CHEBI:73002"/>
    </reaction>
    <physiologicalReaction direction="left-to-right" evidence="18">
        <dbReference type="Rhea" id="RHEA:40812"/>
    </physiologicalReaction>
</comment>
<evidence type="ECO:0000256" key="10">
    <source>
        <dbReference type="ARBA" id="ARBA00022737"/>
    </source>
</evidence>
<dbReference type="GO" id="GO:0004622">
    <property type="term" value="F:phosphatidylcholine lysophospholipase activity"/>
    <property type="evidence" value="ECO:0007669"/>
    <property type="project" value="UniProtKB-EC"/>
</dbReference>
<keyword evidence="11" id="KW-0378">Hydrolase</keyword>
<evidence type="ECO:0000313" key="48">
    <source>
        <dbReference type="EMBL" id="KAL2082581.1"/>
    </source>
</evidence>
<comment type="subcellular location">
    <subcellularLocation>
        <location evidence="1">Apical cell membrane</location>
        <topology evidence="1">Single-pass type I membrane protein</topology>
    </subcellularLocation>
</comment>
<evidence type="ECO:0000256" key="30">
    <source>
        <dbReference type="ARBA" id="ARBA00048015"/>
    </source>
</evidence>
<comment type="catalytic activity">
    <reaction evidence="25">
        <text>1-hexadecanoyl-2-(9Z)-octadecenoyl-3-octadecanoyl-sn-glycerol + H2O = 2-(9Z-octadecenoyl)-3-octadecanoyl-sn-glycerol + hexadecanoate + H(+)</text>
        <dbReference type="Rhea" id="RHEA:41107"/>
        <dbReference type="ChEBI" id="CHEBI:7896"/>
        <dbReference type="ChEBI" id="CHEBI:15377"/>
        <dbReference type="ChEBI" id="CHEBI:15378"/>
        <dbReference type="ChEBI" id="CHEBI:75558"/>
        <dbReference type="ChEBI" id="CHEBI:77623"/>
    </reaction>
    <physiologicalReaction direction="left-to-right" evidence="25">
        <dbReference type="Rhea" id="RHEA:41108"/>
    </physiologicalReaction>
</comment>
<comment type="function">
    <text evidence="24">Calcium-independent membrane-associated phospholipase that catalyzes complete diacylation of phospholipids by hydrolyzing both sn-1 and sn-2 fatty acyl chains attached to the glycerol backbone (phospholipase B activity). Has dual phospholipase and lysophospholipase activities toward diacylphospholipids. Preferentially cleaves sn-2 ester bonds over sn-1 bonds. Acts as a lipase toward glycerolipid substrates. Hydrolyzes fatty acyl chains of diacylglycerols with preference for the sn-2 position and of triacylglycerols with not positional selectivity. May also hydrolyze long chain retinyl esters such as retinyl palmitate. May contribute to digestion of dietary phospholipids, glycerolipids and retinoids, facilitating lipid absorption at the brush border.</text>
</comment>
<keyword evidence="7" id="KW-1003">Cell membrane</keyword>
<evidence type="ECO:0000256" key="14">
    <source>
        <dbReference type="ARBA" id="ARBA00023136"/>
    </source>
</evidence>
<comment type="catalytic activity">
    <reaction evidence="32">
        <text>1,2-di-(9Z-octadecenoyl)-sn-glycero-3-phosphocholine + H2O = 1-(9Z-octadecenoyl)-sn-glycero-3-phosphocholine + (9Z)-octadecenoate + H(+)</text>
        <dbReference type="Rhea" id="RHEA:40923"/>
        <dbReference type="ChEBI" id="CHEBI:15377"/>
        <dbReference type="ChEBI" id="CHEBI:15378"/>
        <dbReference type="ChEBI" id="CHEBI:28610"/>
        <dbReference type="ChEBI" id="CHEBI:30823"/>
        <dbReference type="ChEBI" id="CHEBI:74669"/>
    </reaction>
    <physiologicalReaction direction="left-to-right" evidence="32">
        <dbReference type="Rhea" id="RHEA:40924"/>
    </physiologicalReaction>
</comment>
<comment type="catalytic activity">
    <reaction evidence="40">
        <text>1-hexadecanoyl-2-(9Z-octadecenoyl)-sn-glycero-3-phosphocholine + H2O = 1-hexadecanoyl-sn-glycero-3-phosphocholine + (9Z)-octadecenoate + H(+)</text>
        <dbReference type="Rhea" id="RHEA:38779"/>
        <dbReference type="ChEBI" id="CHEBI:15377"/>
        <dbReference type="ChEBI" id="CHEBI:15378"/>
        <dbReference type="ChEBI" id="CHEBI:30823"/>
        <dbReference type="ChEBI" id="CHEBI:72998"/>
        <dbReference type="ChEBI" id="CHEBI:73001"/>
    </reaction>
    <physiologicalReaction direction="left-to-right" evidence="40">
        <dbReference type="Rhea" id="RHEA:38780"/>
    </physiologicalReaction>
</comment>
<comment type="catalytic activity">
    <reaction evidence="34">
        <text>1-hexadecanoyl-2-(9Z,12Z-octadecadienoyl)-sn-glycero-3-phosphocholine + H2O = 2-(9Z,12Z-octadecadienoyl)-sn-glycero-3-phosphocholine + hexadecanoate + H(+)</text>
        <dbReference type="Rhea" id="RHEA:40971"/>
        <dbReference type="ChEBI" id="CHEBI:7896"/>
        <dbReference type="ChEBI" id="CHEBI:15377"/>
        <dbReference type="ChEBI" id="CHEBI:15378"/>
        <dbReference type="ChEBI" id="CHEBI:73002"/>
        <dbReference type="ChEBI" id="CHEBI:76084"/>
    </reaction>
    <physiologicalReaction direction="left-to-right" evidence="34">
        <dbReference type="Rhea" id="RHEA:40972"/>
    </physiologicalReaction>
</comment>
<evidence type="ECO:0000256" key="47">
    <source>
        <dbReference type="SAM" id="Phobius"/>
    </source>
</evidence>
<dbReference type="PANTHER" id="PTHR21325">
    <property type="entry name" value="PHOSPHOLIPASE B, PLB1"/>
    <property type="match status" value="1"/>
</dbReference>
<evidence type="ECO:0000256" key="12">
    <source>
        <dbReference type="ARBA" id="ARBA00022989"/>
    </source>
</evidence>
<dbReference type="Proteomes" id="UP001591681">
    <property type="component" value="Unassembled WGS sequence"/>
</dbReference>
<evidence type="ECO:0000256" key="42">
    <source>
        <dbReference type="ARBA" id="ARBA00048872"/>
    </source>
</evidence>
<evidence type="ECO:0000256" key="6">
    <source>
        <dbReference type="ARBA" id="ARBA00015133"/>
    </source>
</evidence>
<comment type="catalytic activity">
    <reaction evidence="19">
        <text>a 1,2-diacyl-sn-glycero-3-phosphocholine + H2O = a 1-acyl-sn-glycero-3-phosphocholine + a fatty acid + H(+)</text>
        <dbReference type="Rhea" id="RHEA:15801"/>
        <dbReference type="ChEBI" id="CHEBI:15377"/>
        <dbReference type="ChEBI" id="CHEBI:15378"/>
        <dbReference type="ChEBI" id="CHEBI:28868"/>
        <dbReference type="ChEBI" id="CHEBI:57643"/>
        <dbReference type="ChEBI" id="CHEBI:58168"/>
        <dbReference type="EC" id="3.1.1.4"/>
    </reaction>
    <physiologicalReaction direction="left-to-right" evidence="19">
        <dbReference type="Rhea" id="RHEA:15802"/>
    </physiologicalReaction>
</comment>
<comment type="catalytic activity">
    <reaction evidence="39">
        <text>1-hexadecanoyl-sn-glycero-3-phosphocholine + H2O = sn-glycerol 3-phosphocholine + hexadecanoate + H(+)</text>
        <dbReference type="Rhea" id="RHEA:40435"/>
        <dbReference type="ChEBI" id="CHEBI:7896"/>
        <dbReference type="ChEBI" id="CHEBI:15377"/>
        <dbReference type="ChEBI" id="CHEBI:15378"/>
        <dbReference type="ChEBI" id="CHEBI:16870"/>
        <dbReference type="ChEBI" id="CHEBI:72998"/>
    </reaction>
    <physiologicalReaction direction="left-to-right" evidence="39">
        <dbReference type="Rhea" id="RHEA:40436"/>
    </physiologicalReaction>
</comment>
<evidence type="ECO:0000256" key="39">
    <source>
        <dbReference type="ARBA" id="ARBA00048656"/>
    </source>
</evidence>
<comment type="caution">
    <text evidence="48">The sequence shown here is derived from an EMBL/GenBank/DDBJ whole genome shotgun (WGS) entry which is preliminary data.</text>
</comment>
<dbReference type="GO" id="GO:0004806">
    <property type="term" value="F:triacylglycerol lipase activity"/>
    <property type="evidence" value="ECO:0007669"/>
    <property type="project" value="UniProtKB-EC"/>
</dbReference>
<evidence type="ECO:0000256" key="34">
    <source>
        <dbReference type="ARBA" id="ARBA00048362"/>
    </source>
</evidence>
<comment type="catalytic activity">
    <reaction evidence="33">
        <text>1,2-dihexadecanoyl-sn-glycero-3-phosphocholine + H2O = 1-hexadecanoyl-sn-glycero-3-phosphocholine + hexadecanoate + H(+)</text>
        <dbReference type="Rhea" id="RHEA:41223"/>
        <dbReference type="ChEBI" id="CHEBI:7896"/>
        <dbReference type="ChEBI" id="CHEBI:15377"/>
        <dbReference type="ChEBI" id="CHEBI:15378"/>
        <dbReference type="ChEBI" id="CHEBI:72998"/>
        <dbReference type="ChEBI" id="CHEBI:72999"/>
    </reaction>
    <physiologicalReaction direction="left-to-right" evidence="33">
        <dbReference type="Rhea" id="RHEA:41224"/>
    </physiologicalReaction>
</comment>
<evidence type="ECO:0000256" key="45">
    <source>
        <dbReference type="ARBA" id="ARBA00049372"/>
    </source>
</evidence>
<evidence type="ECO:0000256" key="19">
    <source>
        <dbReference type="ARBA" id="ARBA00023422"/>
    </source>
</evidence>
<keyword evidence="9" id="KW-0732">Signal</keyword>
<evidence type="ECO:0000256" key="38">
    <source>
        <dbReference type="ARBA" id="ARBA00048613"/>
    </source>
</evidence>
<comment type="catalytic activity">
    <reaction evidence="44">
        <text>1,2-dihexadecanoyl-sn-glycero-3-phosphocholine + 2 H2O = sn-glycerol 3-phosphocholine + 2 hexadecanoate + 2 H(+)</text>
        <dbReference type="Rhea" id="RHEA:40975"/>
        <dbReference type="ChEBI" id="CHEBI:7896"/>
        <dbReference type="ChEBI" id="CHEBI:15377"/>
        <dbReference type="ChEBI" id="CHEBI:15378"/>
        <dbReference type="ChEBI" id="CHEBI:16870"/>
        <dbReference type="ChEBI" id="CHEBI:72999"/>
    </reaction>
    <physiologicalReaction direction="left-to-right" evidence="44">
        <dbReference type="Rhea" id="RHEA:40976"/>
    </physiologicalReaction>
</comment>
<evidence type="ECO:0000256" key="17">
    <source>
        <dbReference type="ARBA" id="ARBA00023369"/>
    </source>
</evidence>
<dbReference type="AlphaFoldDB" id="A0ABD1J984"/>
<evidence type="ECO:0000256" key="37">
    <source>
        <dbReference type="ARBA" id="ARBA00048454"/>
    </source>
</evidence>